<feature type="signal peptide" evidence="2">
    <location>
        <begin position="1"/>
        <end position="19"/>
    </location>
</feature>
<evidence type="ECO:0000256" key="1">
    <source>
        <dbReference type="SAM" id="MobiDB-lite"/>
    </source>
</evidence>
<protein>
    <recommendedName>
        <fullName evidence="3">Extensin-like C-terminal domain-containing protein</fullName>
    </recommendedName>
</protein>
<evidence type="ECO:0000259" key="3">
    <source>
        <dbReference type="Pfam" id="PF06904"/>
    </source>
</evidence>
<name>A0ABV3XV32_9RHOB</name>
<evidence type="ECO:0000256" key="2">
    <source>
        <dbReference type="SAM" id="SignalP"/>
    </source>
</evidence>
<keyword evidence="5" id="KW-1185">Reference proteome</keyword>
<proteinExistence type="predicted"/>
<dbReference type="Proteomes" id="UP001560019">
    <property type="component" value="Unassembled WGS sequence"/>
</dbReference>
<keyword evidence="2" id="KW-0732">Signal</keyword>
<evidence type="ECO:0000313" key="4">
    <source>
        <dbReference type="EMBL" id="MEX5728203.1"/>
    </source>
</evidence>
<sequence length="317" mass="33370">MIRLAAALLSLLLTATAAAALPESSPRPAPRPALGAEAGALPRVPLVPVHIGAKLRPQARPAEAAPTAAPPPRPAVPVFYNARTRPEPRPARTAPVVKVRQISSGTALTRSARPENRPRTPGQKAVLAAAGVRSQPSTVTRGRRGAICGDRDIRGKELAPIPGRIRGCGVEAPVQVTAIDGVALTAPATMDCNTARALKTWVRQGVKPTVGRLGGGVDSLRVVAHYACRTRNNKPGAKISEHGRGRAVDIAAINLKNGVSMTVLKGWRDPVQGKLLRAMHRSACGPFGTVLGPGSDGYHKDHFHLDTARYRSGTYCR</sequence>
<feature type="domain" description="Extensin-like C-terminal" evidence="3">
    <location>
        <begin position="166"/>
        <end position="317"/>
    </location>
</feature>
<dbReference type="InterPro" id="IPR009683">
    <property type="entry name" value="Extensin-like_C"/>
</dbReference>
<gene>
    <name evidence="4" type="ORF">Ga0609869_001556</name>
</gene>
<dbReference type="EMBL" id="JBEHHI010000001">
    <property type="protein sequence ID" value="MEX5728203.1"/>
    <property type="molecule type" value="Genomic_DNA"/>
</dbReference>
<reference evidence="4 5" key="1">
    <citation type="submission" date="2024-06" db="EMBL/GenBank/DDBJ databases">
        <title>Genome of Rhodovulum iodosum, a marine photoferrotroph.</title>
        <authorList>
            <person name="Bianchini G."/>
            <person name="Nikeleit V."/>
            <person name="Kappler A."/>
            <person name="Bryce C."/>
            <person name="Sanchez-Baracaldo P."/>
        </authorList>
    </citation>
    <scope>NUCLEOTIDE SEQUENCE [LARGE SCALE GENOMIC DNA]</scope>
    <source>
        <strain evidence="4 5">UT/N1</strain>
    </source>
</reference>
<accession>A0ABV3XV32</accession>
<feature type="chain" id="PRO_5046436577" description="Extensin-like C-terminal domain-containing protein" evidence="2">
    <location>
        <begin position="20"/>
        <end position="317"/>
    </location>
</feature>
<comment type="caution">
    <text evidence="4">The sequence shown here is derived from an EMBL/GenBank/DDBJ whole genome shotgun (WGS) entry which is preliminary data.</text>
</comment>
<feature type="region of interest" description="Disordered" evidence="1">
    <location>
        <begin position="102"/>
        <end position="143"/>
    </location>
</feature>
<dbReference type="RefSeq" id="WP_342772256.1">
    <property type="nucleotide sequence ID" value="NZ_JBEHHI010000001.1"/>
</dbReference>
<dbReference type="Pfam" id="PF06904">
    <property type="entry name" value="Extensin-like_C"/>
    <property type="match status" value="1"/>
</dbReference>
<organism evidence="4 5">
    <name type="scientific">Rhodovulum iodosum</name>
    <dbReference type="NCBI Taxonomy" id="68291"/>
    <lineage>
        <taxon>Bacteria</taxon>
        <taxon>Pseudomonadati</taxon>
        <taxon>Pseudomonadota</taxon>
        <taxon>Alphaproteobacteria</taxon>
        <taxon>Rhodobacterales</taxon>
        <taxon>Paracoccaceae</taxon>
        <taxon>Rhodovulum</taxon>
    </lineage>
</organism>
<evidence type="ECO:0000313" key="5">
    <source>
        <dbReference type="Proteomes" id="UP001560019"/>
    </source>
</evidence>